<evidence type="ECO:0000259" key="8">
    <source>
        <dbReference type="SMART" id="SM00968"/>
    </source>
</evidence>
<organism evidence="9 10">
    <name type="scientific">Syntrophomonas wolfei</name>
    <dbReference type="NCBI Taxonomy" id="863"/>
    <lineage>
        <taxon>Bacteria</taxon>
        <taxon>Bacillati</taxon>
        <taxon>Bacillota</taxon>
        <taxon>Clostridia</taxon>
        <taxon>Eubacteriales</taxon>
        <taxon>Syntrophomonadaceae</taxon>
        <taxon>Syntrophomonas</taxon>
    </lineage>
</organism>
<evidence type="ECO:0000313" key="9">
    <source>
        <dbReference type="EMBL" id="HBK52739.1"/>
    </source>
</evidence>
<name>A0A354YU76_9FIRM</name>
<evidence type="ECO:0000256" key="3">
    <source>
        <dbReference type="ARBA" id="ARBA00022840"/>
    </source>
</evidence>
<evidence type="ECO:0000256" key="6">
    <source>
        <dbReference type="SAM" id="Coils"/>
    </source>
</evidence>
<dbReference type="GO" id="GO:0005524">
    <property type="term" value="F:ATP binding"/>
    <property type="evidence" value="ECO:0007669"/>
    <property type="project" value="UniProtKB-KW"/>
</dbReference>
<evidence type="ECO:0000256" key="7">
    <source>
        <dbReference type="SAM" id="MobiDB-lite"/>
    </source>
</evidence>
<dbReference type="InterPro" id="IPR003395">
    <property type="entry name" value="RecF/RecN/SMC_N"/>
</dbReference>
<feature type="region of interest" description="Disordered" evidence="7">
    <location>
        <begin position="746"/>
        <end position="765"/>
    </location>
</feature>
<dbReference type="SUPFAM" id="SSF75553">
    <property type="entry name" value="Smc hinge domain"/>
    <property type="match status" value="1"/>
</dbReference>
<dbReference type="SMART" id="SM00968">
    <property type="entry name" value="SMC_hinge"/>
    <property type="match status" value="1"/>
</dbReference>
<evidence type="ECO:0000256" key="2">
    <source>
        <dbReference type="ARBA" id="ARBA00022741"/>
    </source>
</evidence>
<evidence type="ECO:0000256" key="1">
    <source>
        <dbReference type="ARBA" id="ARBA00022490"/>
    </source>
</evidence>
<dbReference type="PIRSF" id="PIRSF005719">
    <property type="entry name" value="SMC"/>
    <property type="match status" value="1"/>
</dbReference>
<dbReference type="HAMAP" id="MF_01894">
    <property type="entry name" value="Smc_prok"/>
    <property type="match status" value="1"/>
</dbReference>
<feature type="coiled-coil region" evidence="6">
    <location>
        <begin position="97"/>
        <end position="124"/>
    </location>
</feature>
<comment type="caution">
    <text evidence="9">The sequence shown here is derived from an EMBL/GenBank/DDBJ whole genome shotgun (WGS) entry which is preliminary data.</text>
</comment>
<dbReference type="GO" id="GO:0016887">
    <property type="term" value="F:ATP hydrolysis activity"/>
    <property type="evidence" value="ECO:0007669"/>
    <property type="project" value="InterPro"/>
</dbReference>
<reference evidence="9 10" key="1">
    <citation type="journal article" date="2018" name="Nat. Biotechnol.">
        <title>A standardized bacterial taxonomy based on genome phylogeny substantially revises the tree of life.</title>
        <authorList>
            <person name="Parks D.H."/>
            <person name="Chuvochina M."/>
            <person name="Waite D.W."/>
            <person name="Rinke C."/>
            <person name="Skarshewski A."/>
            <person name="Chaumeil P.A."/>
            <person name="Hugenholtz P."/>
        </authorList>
    </citation>
    <scope>NUCLEOTIDE SEQUENCE [LARGE SCALE GENOMIC DNA]</scope>
    <source>
        <strain evidence="9">UBA10948</strain>
    </source>
</reference>
<dbReference type="InterPro" id="IPR010935">
    <property type="entry name" value="SMC_hinge"/>
</dbReference>
<dbReference type="Gene3D" id="6.10.140.1720">
    <property type="match status" value="2"/>
</dbReference>
<dbReference type="SUPFAM" id="SSF52540">
    <property type="entry name" value="P-loop containing nucleoside triphosphate hydrolases"/>
    <property type="match status" value="2"/>
</dbReference>
<dbReference type="Pfam" id="PF02463">
    <property type="entry name" value="SMC_N"/>
    <property type="match status" value="1"/>
</dbReference>
<feature type="domain" description="SMC hinge" evidence="8">
    <location>
        <begin position="412"/>
        <end position="531"/>
    </location>
</feature>
<keyword evidence="5" id="KW-0238">DNA-binding</keyword>
<keyword evidence="2" id="KW-0547">Nucleotide-binding</keyword>
<proteinExistence type="inferred from homology"/>
<dbReference type="EMBL" id="DNZF01000046">
    <property type="protein sequence ID" value="HBK52739.1"/>
    <property type="molecule type" value="Genomic_DNA"/>
</dbReference>
<evidence type="ECO:0000256" key="4">
    <source>
        <dbReference type="ARBA" id="ARBA00023054"/>
    </source>
</evidence>
<evidence type="ECO:0000313" key="10">
    <source>
        <dbReference type="Proteomes" id="UP000263273"/>
    </source>
</evidence>
<protein>
    <submittedName>
        <fullName evidence="9">Chromosome segregation protein SMC</fullName>
    </submittedName>
</protein>
<dbReference type="InterPro" id="IPR011890">
    <property type="entry name" value="SMC_prok"/>
</dbReference>
<dbReference type="Pfam" id="PF06470">
    <property type="entry name" value="SMC_hinge"/>
    <property type="match status" value="1"/>
</dbReference>
<dbReference type="Gene3D" id="3.40.50.300">
    <property type="entry name" value="P-loop containing nucleotide triphosphate hydrolases"/>
    <property type="match status" value="1"/>
</dbReference>
<gene>
    <name evidence="9" type="primary">smc</name>
    <name evidence="9" type="ORF">DDZ44_02215</name>
</gene>
<dbReference type="GO" id="GO:0007062">
    <property type="term" value="P:sister chromatid cohesion"/>
    <property type="evidence" value="ECO:0007669"/>
    <property type="project" value="InterPro"/>
</dbReference>
<dbReference type="InterPro" id="IPR027417">
    <property type="entry name" value="P-loop_NTPase"/>
</dbReference>
<dbReference type="Gene3D" id="1.20.1060.20">
    <property type="match status" value="1"/>
</dbReference>
<dbReference type="Proteomes" id="UP000263273">
    <property type="component" value="Unassembled WGS sequence"/>
</dbReference>
<dbReference type="GO" id="GO:0030261">
    <property type="term" value="P:chromosome condensation"/>
    <property type="evidence" value="ECO:0007669"/>
    <property type="project" value="InterPro"/>
</dbReference>
<sequence length="1081" mass="125174">FYINKSRVRMKDISDLFTGTGLGKKGYSIIGQGELEQVLSGQALDRRLILEEASGTIKYRQQRDEVKRRLENTGNDLLRLGDIISEVRERKEELQYKAERARLYLQLNQECQELESEVLSSELSRGQQELNRKREDFLQRERETDLLSQELLGLEQWLVEEENRLKEQHRQLNNLQEQEYQVQTNLNSLQGELRLSAERLKNRHERIKQCRADEEKYSRMLDRLNQDLDTNRQDFMSQEENYRQRNEECQRLQKEIAGLEHELGTMGETFTRDKSRVFDISREESQLNNQLGEKEEHLKKLVERKDRLLIRHDELKIWLDKYHSEHEALQGQIEHYQAELSAYDTSLRKMNEQKGALLEKVQHLEEEYTHLNQEGIKIKNSLLSLQEMNQNLSGYSVAVKSLMKAAASGKLKGIMGIPGEIIDVPRGLELAIDIAAGRSLENIVTDSVEHAHQAIDYLKAHKLGRVTFLPLNILKVQTVPGAILQQLDKQRAVIGLASRVVSYDTRYTKAVEYLLGRVLIVEDLDTAIHIFKAINYPLRIVSLEGDLLNASGAVSGGTKVSLSYGNSPLLRRGEEKRLLKEQKDNEIRRTSKHNELLVIRGELESLEEKIKQINQLRLESQMTLEVKNKQLNEVAAAVAAAREEMESFKNEAGEQELQMEKLQVETSNMQAQLSQMNQESQKASSQLENLKDEMEMKQRDLDIRKERFASQREQLEMKSRELDNIRKSVLQLEQVQLSYQQSVQEAHQVQGRMESENQQEKERQQELEQKIAEEQINLSRWAQEIAGLKKDYQTCNQNINDLRQKLIPKKERMEELQRQSHNLELAIARLETEQSSLEMKWKEKFSDYIDETSEMLSPGKMREYRIRIEQLQAQLEDLGLVDPESIREYEEVQERFSFLSQQYDDMLQARNTLSTLLGETENLMLKHFTHFLQLANESFNQTFKEIFDGGEACLKVESGKERLEAGVDIEVKLPGKRTQLLNLLSGGERALTCIAFIFSLLRLKPAPFCLLDEIDASLDETNLTRFARFLKAMSTSIQFIIITHRQATIEIGENIYGITMPEKGISSVLTLNLLEAESLAG</sequence>
<dbReference type="NCBIfam" id="TIGR02168">
    <property type="entry name" value="SMC_prok_B"/>
    <property type="match status" value="1"/>
</dbReference>
<feature type="compositionally biased region" description="Basic and acidic residues" evidence="7">
    <location>
        <begin position="753"/>
        <end position="765"/>
    </location>
</feature>
<keyword evidence="1" id="KW-0963">Cytoplasm</keyword>
<evidence type="ECO:0000256" key="5">
    <source>
        <dbReference type="ARBA" id="ARBA00023125"/>
    </source>
</evidence>
<keyword evidence="3" id="KW-0067">ATP-binding</keyword>
<dbReference type="Gene3D" id="3.30.70.1620">
    <property type="match status" value="1"/>
</dbReference>
<dbReference type="GO" id="GO:0005694">
    <property type="term" value="C:chromosome"/>
    <property type="evidence" value="ECO:0007669"/>
    <property type="project" value="InterPro"/>
</dbReference>
<feature type="coiled-coil region" evidence="6">
    <location>
        <begin position="158"/>
        <end position="374"/>
    </location>
</feature>
<dbReference type="GO" id="GO:0003677">
    <property type="term" value="F:DNA binding"/>
    <property type="evidence" value="ECO:0007669"/>
    <property type="project" value="UniProtKB-KW"/>
</dbReference>
<feature type="non-terminal residue" evidence="9">
    <location>
        <position position="1"/>
    </location>
</feature>
<dbReference type="InterPro" id="IPR024704">
    <property type="entry name" value="SMC"/>
</dbReference>
<dbReference type="AlphaFoldDB" id="A0A354YU76"/>
<dbReference type="PANTHER" id="PTHR43977">
    <property type="entry name" value="STRUCTURAL MAINTENANCE OF CHROMOSOMES PROTEIN 3"/>
    <property type="match status" value="1"/>
</dbReference>
<keyword evidence="4 6" id="KW-0175">Coiled coil</keyword>
<accession>A0A354YU76</accession>
<dbReference type="InterPro" id="IPR036277">
    <property type="entry name" value="SMC_hinge_sf"/>
</dbReference>